<keyword evidence="3" id="KW-1185">Reference proteome</keyword>
<name>A0A5C2SFC2_9APHY</name>
<feature type="compositionally biased region" description="Basic and acidic residues" evidence="1">
    <location>
        <begin position="58"/>
        <end position="75"/>
    </location>
</feature>
<feature type="region of interest" description="Disordered" evidence="1">
    <location>
        <begin position="1"/>
        <end position="75"/>
    </location>
</feature>
<sequence>MTPSRSFRRMGPKNGGPTFLVLTHTEASPMGKSQSSSGKQTHDRHRYHEFRRNSPSAAERERSQGDGELTSERIS</sequence>
<evidence type="ECO:0000313" key="3">
    <source>
        <dbReference type="Proteomes" id="UP000313359"/>
    </source>
</evidence>
<organism evidence="2 3">
    <name type="scientific">Lentinus tigrinus ALCF2SS1-6</name>
    <dbReference type="NCBI Taxonomy" id="1328759"/>
    <lineage>
        <taxon>Eukaryota</taxon>
        <taxon>Fungi</taxon>
        <taxon>Dikarya</taxon>
        <taxon>Basidiomycota</taxon>
        <taxon>Agaricomycotina</taxon>
        <taxon>Agaricomycetes</taxon>
        <taxon>Polyporales</taxon>
        <taxon>Polyporaceae</taxon>
        <taxon>Lentinus</taxon>
    </lineage>
</organism>
<gene>
    <name evidence="2" type="ORF">L227DRAFT_573663</name>
</gene>
<reference evidence="2" key="1">
    <citation type="journal article" date="2018" name="Genome Biol. Evol.">
        <title>Genomics and development of Lentinus tigrinus, a white-rot wood-decaying mushroom with dimorphic fruiting bodies.</title>
        <authorList>
            <person name="Wu B."/>
            <person name="Xu Z."/>
            <person name="Knudson A."/>
            <person name="Carlson A."/>
            <person name="Chen N."/>
            <person name="Kovaka S."/>
            <person name="LaButti K."/>
            <person name="Lipzen A."/>
            <person name="Pennachio C."/>
            <person name="Riley R."/>
            <person name="Schakwitz W."/>
            <person name="Umezawa K."/>
            <person name="Ohm R.A."/>
            <person name="Grigoriev I.V."/>
            <person name="Nagy L.G."/>
            <person name="Gibbons J."/>
            <person name="Hibbett D."/>
        </authorList>
    </citation>
    <scope>NUCLEOTIDE SEQUENCE [LARGE SCALE GENOMIC DNA]</scope>
    <source>
        <strain evidence="2">ALCF2SS1-6</strain>
    </source>
</reference>
<dbReference type="AlphaFoldDB" id="A0A5C2SFC2"/>
<dbReference type="EMBL" id="ML122259">
    <property type="protein sequence ID" value="RPD62473.1"/>
    <property type="molecule type" value="Genomic_DNA"/>
</dbReference>
<dbReference type="Proteomes" id="UP000313359">
    <property type="component" value="Unassembled WGS sequence"/>
</dbReference>
<evidence type="ECO:0000256" key="1">
    <source>
        <dbReference type="SAM" id="MobiDB-lite"/>
    </source>
</evidence>
<protein>
    <submittedName>
        <fullName evidence="2">Uncharacterized protein</fullName>
    </submittedName>
</protein>
<feature type="compositionally biased region" description="Basic residues" evidence="1">
    <location>
        <begin position="1"/>
        <end position="11"/>
    </location>
</feature>
<evidence type="ECO:0000313" key="2">
    <source>
        <dbReference type="EMBL" id="RPD62473.1"/>
    </source>
</evidence>
<proteinExistence type="predicted"/>
<accession>A0A5C2SFC2</accession>